<dbReference type="Pfam" id="PF00593">
    <property type="entry name" value="TonB_dep_Rec_b-barrel"/>
    <property type="match status" value="1"/>
</dbReference>
<keyword evidence="2" id="KW-0813">Transport</keyword>
<proteinExistence type="inferred from homology"/>
<keyword evidence="15" id="KW-0614">Plasmid</keyword>
<dbReference type="InterPro" id="IPR039426">
    <property type="entry name" value="TonB-dep_rcpt-like"/>
</dbReference>
<dbReference type="HOGENOM" id="CLU_010358_0_0_5"/>
<evidence type="ECO:0000256" key="1">
    <source>
        <dbReference type="ARBA" id="ARBA00004571"/>
    </source>
</evidence>
<keyword evidence="11" id="KW-0998">Cell outer membrane</keyword>
<name>A5FUC0_ACICJ</name>
<evidence type="ECO:0000313" key="15">
    <source>
        <dbReference type="EMBL" id="ABQ29202.1"/>
    </source>
</evidence>
<evidence type="ECO:0000256" key="5">
    <source>
        <dbReference type="ARBA" id="ARBA00022692"/>
    </source>
</evidence>
<keyword evidence="16" id="KW-1185">Reference proteome</keyword>
<dbReference type="InterPro" id="IPR037066">
    <property type="entry name" value="Plug_dom_sf"/>
</dbReference>
<feature type="domain" description="TonB-dependent receptor plug" evidence="14">
    <location>
        <begin position="82"/>
        <end position="187"/>
    </location>
</feature>
<keyword evidence="3" id="KW-1134">Transmembrane beta strand</keyword>
<geneLocation type="plasmid" evidence="15 16">
    <name>pACRY05</name>
</geneLocation>
<evidence type="ECO:0000256" key="11">
    <source>
        <dbReference type="ARBA" id="ARBA00023237"/>
    </source>
</evidence>
<dbReference type="PANTHER" id="PTHR32552">
    <property type="entry name" value="FERRICHROME IRON RECEPTOR-RELATED"/>
    <property type="match status" value="1"/>
</dbReference>
<evidence type="ECO:0000256" key="4">
    <source>
        <dbReference type="ARBA" id="ARBA00022496"/>
    </source>
</evidence>
<evidence type="ECO:0000256" key="12">
    <source>
        <dbReference type="RuleBase" id="RU003357"/>
    </source>
</evidence>
<sequence>MYNVMEPYIHRRHKKLMRPTSYKHIIFLLGTTAMATLPFSHTASAQTVSSGGGTVVNAGEVTASSGALNTLLKLPTKREIFNSTQSIKVVGKKQIKALGPAAGAAQALAVAPGVSIEADGTSGSPRAGISINGMKTGWGNIAGNSNDGTVMVTFDGVPMVDPAYGVWQASEIPNLSFIKGLSVTYGPGYPINRWYDNIGGGLNFVPIEPTAKARADIGGYFGSYGARGTNFSFDTGEHDGWSAVFAGTIGRSGNYLSGYGFNNPSNNYAYYAKIIKKFPGGRISIGGFASRASAYRPVPIPVSPNSQVTINGDNPITGNSYPGPIYSQQTTGFYNTLPKSIYYKRIPIRTYLIYSKFFDKLDSTTSFHNILFYRYGERIHEHYDNYGQSNNVLIQYFNAHSQTFGDKAYFTFKLPYNTVSLGGYAVYNKFNSFLDYYNPNNPAVYDSGPNAGQPVLINGIPVNYSLVVPHNYHNSYLYETDLAAFAQDVIRPTKNIRLTPGLSVVSMHTDFVNNSLAAFPYNTTTGLDSFVGVNGDRRPNSSTNFVEFEPSIGANYKINKNIALYANYSTAYKGVGGASGTYAHFVATTLKPQKSNQYQFGIKVLIPNAPYLHHAIFSANYYHLNDLNQIIPIPIANQNYRRFASGSSVFHGFNLYFQDDPQYNIHVYANASFESANYANYVTGGQSYNGLPISNVPWVTFNGGLYYSFFKSNILYQPRIWYQYTGSQDIYNNNTGLPTRNKLGGYGILNLGMKVALATSKVKFVHAVDFNLDLLNVLNNKYNSFEYYSGGGYYGIPGQLLAEPGAPFTAYGSLNVKFR</sequence>
<dbReference type="GO" id="GO:0015344">
    <property type="term" value="F:siderophore uptake transmembrane transporter activity"/>
    <property type="evidence" value="ECO:0007669"/>
    <property type="project" value="TreeGrafter"/>
</dbReference>
<evidence type="ECO:0000256" key="10">
    <source>
        <dbReference type="ARBA" id="ARBA00023136"/>
    </source>
</evidence>
<evidence type="ECO:0000256" key="3">
    <source>
        <dbReference type="ARBA" id="ARBA00022452"/>
    </source>
</evidence>
<reference evidence="15 16" key="1">
    <citation type="submission" date="2007-05" db="EMBL/GenBank/DDBJ databases">
        <title>Complete sequence of plasmid5 pACRY05 of Acidiphilium cryptum JF-5.</title>
        <authorList>
            <consortium name="US DOE Joint Genome Institute"/>
            <person name="Copeland A."/>
            <person name="Lucas S."/>
            <person name="Lapidus A."/>
            <person name="Barry K."/>
            <person name="Detter J.C."/>
            <person name="Glavina del Rio T."/>
            <person name="Hammon N."/>
            <person name="Israni S."/>
            <person name="Dalin E."/>
            <person name="Tice H."/>
            <person name="Pitluck S."/>
            <person name="Sims D."/>
            <person name="Brettin T."/>
            <person name="Bruce D."/>
            <person name="Han C."/>
            <person name="Schmutz J."/>
            <person name="Larimer F."/>
            <person name="Land M."/>
            <person name="Hauser L."/>
            <person name="Kyrpides N."/>
            <person name="Kim E."/>
            <person name="Magnuson T."/>
            <person name="Richardson P."/>
        </authorList>
    </citation>
    <scope>NUCLEOTIDE SEQUENCE [LARGE SCALE GENOMIC DNA]</scope>
    <source>
        <strain evidence="16">JF-5</strain>
        <plasmid evidence="16">Plasmid pACRY05</plasmid>
    </source>
</reference>
<keyword evidence="9 12" id="KW-0798">TonB box</keyword>
<keyword evidence="4" id="KW-0410">Iron transport</keyword>
<organism evidence="15 16">
    <name type="scientific">Acidiphilium cryptum (strain JF-5)</name>
    <dbReference type="NCBI Taxonomy" id="349163"/>
    <lineage>
        <taxon>Bacteria</taxon>
        <taxon>Pseudomonadati</taxon>
        <taxon>Pseudomonadota</taxon>
        <taxon>Alphaproteobacteria</taxon>
        <taxon>Acetobacterales</taxon>
        <taxon>Acidocellaceae</taxon>
        <taxon>Acidiphilium</taxon>
    </lineage>
</organism>
<dbReference type="InterPro" id="IPR036942">
    <property type="entry name" value="Beta-barrel_TonB_sf"/>
</dbReference>
<dbReference type="KEGG" id="acr:Acry_3609"/>
<evidence type="ECO:0000256" key="7">
    <source>
        <dbReference type="ARBA" id="ARBA00023004"/>
    </source>
</evidence>
<evidence type="ECO:0000256" key="8">
    <source>
        <dbReference type="ARBA" id="ARBA00023065"/>
    </source>
</evidence>
<dbReference type="Proteomes" id="UP000000245">
    <property type="component" value="Plasmid pACRY05"/>
</dbReference>
<dbReference type="InterPro" id="IPR012910">
    <property type="entry name" value="Plug_dom"/>
</dbReference>
<keyword evidence="6" id="KW-0732">Signal</keyword>
<evidence type="ECO:0000259" key="14">
    <source>
        <dbReference type="Pfam" id="PF07715"/>
    </source>
</evidence>
<dbReference type="Pfam" id="PF07715">
    <property type="entry name" value="Plug"/>
    <property type="match status" value="1"/>
</dbReference>
<evidence type="ECO:0000313" key="16">
    <source>
        <dbReference type="Proteomes" id="UP000000245"/>
    </source>
</evidence>
<dbReference type="Gene3D" id="2.40.170.20">
    <property type="entry name" value="TonB-dependent receptor, beta-barrel domain"/>
    <property type="match status" value="1"/>
</dbReference>
<dbReference type="Gene3D" id="2.170.130.10">
    <property type="entry name" value="TonB-dependent receptor, plug domain"/>
    <property type="match status" value="1"/>
</dbReference>
<dbReference type="EMBL" id="CP000693">
    <property type="protein sequence ID" value="ABQ29202.1"/>
    <property type="molecule type" value="Genomic_DNA"/>
</dbReference>
<accession>A5FUC0</accession>
<protein>
    <submittedName>
        <fullName evidence="15">TonB-dependent receptor</fullName>
    </submittedName>
</protein>
<feature type="domain" description="TonB-dependent receptor-like beta-barrel" evidence="13">
    <location>
        <begin position="318"/>
        <end position="754"/>
    </location>
</feature>
<dbReference type="AlphaFoldDB" id="A5FUC0"/>
<keyword evidence="8" id="KW-0406">Ion transport</keyword>
<evidence type="ECO:0000259" key="13">
    <source>
        <dbReference type="Pfam" id="PF00593"/>
    </source>
</evidence>
<dbReference type="SUPFAM" id="SSF56935">
    <property type="entry name" value="Porins"/>
    <property type="match status" value="1"/>
</dbReference>
<gene>
    <name evidence="15" type="ordered locus">Acry_3609</name>
</gene>
<comment type="subcellular location">
    <subcellularLocation>
        <location evidence="1">Cell outer membrane</location>
        <topology evidence="1">Multi-pass membrane protein</topology>
    </subcellularLocation>
</comment>
<keyword evidence="7" id="KW-0408">Iron</keyword>
<keyword evidence="5" id="KW-0812">Transmembrane</keyword>
<keyword evidence="10 12" id="KW-0472">Membrane</keyword>
<dbReference type="GO" id="GO:0009279">
    <property type="term" value="C:cell outer membrane"/>
    <property type="evidence" value="ECO:0007669"/>
    <property type="project" value="UniProtKB-SubCell"/>
</dbReference>
<dbReference type="InterPro" id="IPR000531">
    <property type="entry name" value="Beta-barrel_TonB"/>
</dbReference>
<evidence type="ECO:0000256" key="2">
    <source>
        <dbReference type="ARBA" id="ARBA00022448"/>
    </source>
</evidence>
<evidence type="ECO:0000256" key="6">
    <source>
        <dbReference type="ARBA" id="ARBA00022729"/>
    </source>
</evidence>
<evidence type="ECO:0000256" key="9">
    <source>
        <dbReference type="ARBA" id="ARBA00023077"/>
    </source>
</evidence>
<keyword evidence="15" id="KW-0675">Receptor</keyword>
<comment type="similarity">
    <text evidence="12">Belongs to the TonB-dependent receptor family.</text>
</comment>
<dbReference type="PANTHER" id="PTHR32552:SF68">
    <property type="entry name" value="FERRICHROME OUTER MEMBRANE TRANSPORTER_PHAGE RECEPTOR"/>
    <property type="match status" value="1"/>
</dbReference>